<comment type="catalytic activity">
    <reaction evidence="3">
        <text>uridine(65) in tRNA = pseudouridine(65) in tRNA</text>
        <dbReference type="Rhea" id="RHEA:42536"/>
        <dbReference type="Rhea" id="RHEA-COMP:10103"/>
        <dbReference type="Rhea" id="RHEA-COMP:10104"/>
        <dbReference type="ChEBI" id="CHEBI:65314"/>
        <dbReference type="ChEBI" id="CHEBI:65315"/>
        <dbReference type="EC" id="5.4.99.26"/>
    </reaction>
</comment>
<evidence type="ECO:0000256" key="1">
    <source>
        <dbReference type="ARBA" id="ARBA00022694"/>
    </source>
</evidence>
<dbReference type="PANTHER" id="PTHR21600:SF56">
    <property type="entry name" value="TRNA PSEUDOURIDINE SYNTHASE C"/>
    <property type="match status" value="1"/>
</dbReference>
<dbReference type="EMBL" id="PIPL01000001">
    <property type="protein sequence ID" value="RUO25405.1"/>
    <property type="molecule type" value="Genomic_DNA"/>
</dbReference>
<dbReference type="NCBIfam" id="NF008321">
    <property type="entry name" value="PRK11112.1"/>
    <property type="match status" value="1"/>
</dbReference>
<comment type="caution">
    <text evidence="11">The sequence shown here is derived from an EMBL/GenBank/DDBJ whole genome shotgun (WGS) entry which is preliminary data.</text>
</comment>
<dbReference type="InterPro" id="IPR006145">
    <property type="entry name" value="PsdUridine_synth_RsuA/RluA"/>
</dbReference>
<keyword evidence="1" id="KW-0819">tRNA processing</keyword>
<dbReference type="GO" id="GO:0003723">
    <property type="term" value="F:RNA binding"/>
    <property type="evidence" value="ECO:0007669"/>
    <property type="project" value="InterPro"/>
</dbReference>
<accession>A0A432W5R0</accession>
<keyword evidence="2" id="KW-0413">Isomerase</keyword>
<name>A0A432W5R0_9GAMM</name>
<dbReference type="Proteomes" id="UP000288293">
    <property type="component" value="Unassembled WGS sequence"/>
</dbReference>
<dbReference type="RefSeq" id="WP_126802104.1">
    <property type="nucleotide sequence ID" value="NZ_PIPL01000001.1"/>
</dbReference>
<dbReference type="OrthoDB" id="9785808at2"/>
<proteinExistence type="predicted"/>
<evidence type="ECO:0000256" key="6">
    <source>
        <dbReference type="ARBA" id="ARBA00040675"/>
    </source>
</evidence>
<evidence type="ECO:0000256" key="5">
    <source>
        <dbReference type="ARBA" id="ARBA00038943"/>
    </source>
</evidence>
<dbReference type="GO" id="GO:0008033">
    <property type="term" value="P:tRNA processing"/>
    <property type="evidence" value="ECO:0007669"/>
    <property type="project" value="UniProtKB-KW"/>
</dbReference>
<reference evidence="11 12" key="1">
    <citation type="journal article" date="2011" name="Front. Microbiol.">
        <title>Genomic signatures of strain selection and enhancement in Bacillus atrophaeus var. globigii, a historical biowarfare simulant.</title>
        <authorList>
            <person name="Gibbons H.S."/>
            <person name="Broomall S.M."/>
            <person name="McNew L.A."/>
            <person name="Daligault H."/>
            <person name="Chapman C."/>
            <person name="Bruce D."/>
            <person name="Karavis M."/>
            <person name="Krepps M."/>
            <person name="McGregor P.A."/>
            <person name="Hong C."/>
            <person name="Park K.H."/>
            <person name="Akmal A."/>
            <person name="Feldman A."/>
            <person name="Lin J.S."/>
            <person name="Chang W.E."/>
            <person name="Higgs B.W."/>
            <person name="Demirev P."/>
            <person name="Lindquist J."/>
            <person name="Liem A."/>
            <person name="Fochler E."/>
            <person name="Read T.D."/>
            <person name="Tapia R."/>
            <person name="Johnson S."/>
            <person name="Bishop-Lilly K.A."/>
            <person name="Detter C."/>
            <person name="Han C."/>
            <person name="Sozhamannan S."/>
            <person name="Rosenzweig C.N."/>
            <person name="Skowronski E.W."/>
        </authorList>
    </citation>
    <scope>NUCLEOTIDE SEQUENCE [LARGE SCALE GENOMIC DNA]</scope>
    <source>
        <strain evidence="11 12">MLST1</strain>
    </source>
</reference>
<evidence type="ECO:0000256" key="9">
    <source>
        <dbReference type="ARBA" id="ARBA00043049"/>
    </source>
</evidence>
<dbReference type="GO" id="GO:0000455">
    <property type="term" value="P:enzyme-directed rRNA pseudouridine synthesis"/>
    <property type="evidence" value="ECO:0007669"/>
    <property type="project" value="TreeGrafter"/>
</dbReference>
<organism evidence="11 12">
    <name type="scientific">Aliidiomarina minuta</name>
    <dbReference type="NCBI Taxonomy" id="880057"/>
    <lineage>
        <taxon>Bacteria</taxon>
        <taxon>Pseudomonadati</taxon>
        <taxon>Pseudomonadota</taxon>
        <taxon>Gammaproteobacteria</taxon>
        <taxon>Alteromonadales</taxon>
        <taxon>Idiomarinaceae</taxon>
        <taxon>Aliidiomarina</taxon>
    </lineage>
</organism>
<evidence type="ECO:0000313" key="11">
    <source>
        <dbReference type="EMBL" id="RUO25405.1"/>
    </source>
</evidence>
<dbReference type="PROSITE" id="PS01129">
    <property type="entry name" value="PSI_RLU"/>
    <property type="match status" value="1"/>
</dbReference>
<dbReference type="InterPro" id="IPR050188">
    <property type="entry name" value="RluA_PseudoU_synthase"/>
</dbReference>
<dbReference type="InterPro" id="IPR006224">
    <property type="entry name" value="PsdUridine_synth_RluA-like_CS"/>
</dbReference>
<dbReference type="AlphaFoldDB" id="A0A432W5R0"/>
<keyword evidence="12" id="KW-1185">Reference proteome</keyword>
<dbReference type="CDD" id="cd02563">
    <property type="entry name" value="PseudoU_synth_TruC"/>
    <property type="match status" value="1"/>
</dbReference>
<evidence type="ECO:0000256" key="3">
    <source>
        <dbReference type="ARBA" id="ARBA00036607"/>
    </source>
</evidence>
<dbReference type="Gene3D" id="3.30.2350.10">
    <property type="entry name" value="Pseudouridine synthase"/>
    <property type="match status" value="1"/>
</dbReference>
<evidence type="ECO:0000256" key="4">
    <source>
        <dbReference type="ARBA" id="ARBA00037670"/>
    </source>
</evidence>
<dbReference type="InterPro" id="IPR020103">
    <property type="entry name" value="PsdUridine_synth_cat_dom_sf"/>
</dbReference>
<evidence type="ECO:0000259" key="10">
    <source>
        <dbReference type="Pfam" id="PF00849"/>
    </source>
</evidence>
<feature type="domain" description="Pseudouridine synthase RsuA/RluA-like" evidence="10">
    <location>
        <begin position="19"/>
        <end position="179"/>
    </location>
</feature>
<evidence type="ECO:0000256" key="7">
    <source>
        <dbReference type="ARBA" id="ARBA00041803"/>
    </source>
</evidence>
<evidence type="ECO:0000256" key="8">
    <source>
        <dbReference type="ARBA" id="ARBA00041975"/>
    </source>
</evidence>
<dbReference type="GO" id="GO:0160149">
    <property type="term" value="F:tRNA pseudouridine(65) synthase activity"/>
    <property type="evidence" value="ECO:0007669"/>
    <property type="project" value="UniProtKB-EC"/>
</dbReference>
<sequence length="241" mass="27671">MSFTAEQDSLPLLYQDEWLVAVNKPAGLLVHRSRIAAEARQFALQMVRDQLGRHVYPVHRLDRPTSGILLFTLDKQTAQAMGELFAERLVSKMYHAVVRGFVEQHGHINYPLKEELDAVTDKQARTDKAAQSAETDFLTLQQVELPYAVSKKHQTSRYSLLQLSPKTGRKHQLRRHLAHIRHPIVGDTTHGDGRQNRFFREHFNCHRLMLAATGLDFNHPVSGERVNINIPLPEEFQRPFS</sequence>
<comment type="function">
    <text evidence="4">Responsible for synthesis of pseudouridine from uracil-65 in transfer RNAs.</text>
</comment>
<dbReference type="EC" id="5.4.99.26" evidence="5"/>
<dbReference type="Pfam" id="PF00849">
    <property type="entry name" value="PseudoU_synth_2"/>
    <property type="match status" value="1"/>
</dbReference>
<evidence type="ECO:0000313" key="12">
    <source>
        <dbReference type="Proteomes" id="UP000288293"/>
    </source>
</evidence>
<gene>
    <name evidence="11" type="ORF">CWE09_01325</name>
</gene>
<dbReference type="PANTHER" id="PTHR21600">
    <property type="entry name" value="MITOCHONDRIAL RNA PSEUDOURIDINE SYNTHASE"/>
    <property type="match status" value="1"/>
</dbReference>
<evidence type="ECO:0000256" key="2">
    <source>
        <dbReference type="ARBA" id="ARBA00023235"/>
    </source>
</evidence>
<dbReference type="SUPFAM" id="SSF55120">
    <property type="entry name" value="Pseudouridine synthase"/>
    <property type="match status" value="1"/>
</dbReference>
<protein>
    <recommendedName>
        <fullName evidence="6">tRNA pseudouridine synthase C</fullName>
        <ecNumber evidence="5">5.4.99.26</ecNumber>
    </recommendedName>
    <alternativeName>
        <fullName evidence="8">tRNA pseudouridine(65) synthase</fullName>
    </alternativeName>
    <alternativeName>
        <fullName evidence="9">tRNA pseudouridylate synthase C</fullName>
    </alternativeName>
    <alternativeName>
        <fullName evidence="7">tRNA-uridine isomerase C</fullName>
    </alternativeName>
</protein>